<comment type="caution">
    <text evidence="5">The sequence shown here is derived from an EMBL/GenBank/DDBJ whole genome shotgun (WGS) entry which is preliminary data.</text>
</comment>
<keyword evidence="2 4" id="KW-0479">Metal-binding</keyword>
<evidence type="ECO:0000256" key="2">
    <source>
        <dbReference type="ARBA" id="ARBA00022723"/>
    </source>
</evidence>
<dbReference type="PIRSF" id="PIRSF004761">
    <property type="entry name" value="Hydrgn_mat_HypA"/>
    <property type="match status" value="1"/>
</dbReference>
<dbReference type="GO" id="GO:0016151">
    <property type="term" value="F:nickel cation binding"/>
    <property type="evidence" value="ECO:0007669"/>
    <property type="project" value="UniProtKB-UniRule"/>
</dbReference>
<evidence type="ECO:0000313" key="6">
    <source>
        <dbReference type="Proteomes" id="UP000295710"/>
    </source>
</evidence>
<dbReference type="InterPro" id="IPR000688">
    <property type="entry name" value="HypA/HybF"/>
</dbReference>
<dbReference type="Pfam" id="PF01155">
    <property type="entry name" value="HypA"/>
    <property type="match status" value="1"/>
</dbReference>
<dbReference type="GO" id="GO:0008270">
    <property type="term" value="F:zinc ion binding"/>
    <property type="evidence" value="ECO:0007669"/>
    <property type="project" value="UniProtKB-UniRule"/>
</dbReference>
<protein>
    <recommendedName>
        <fullName evidence="4">Hydrogenase maturation factor HypA</fullName>
    </recommendedName>
</protein>
<sequence length="114" mass="12417">MHELGIVFHIIDSLEAVGKENRLMKVGSVTLELGEVSGVVDSYLKDCWKWAADKSDLLRGAKLITLEIPAETFCEDCGKTYGTVMHGKTCPYCAGGNTYLVAGNECNIKEIEAC</sequence>
<dbReference type="EMBL" id="SMMX01000004">
    <property type="protein sequence ID" value="TDA22427.1"/>
    <property type="molecule type" value="Genomic_DNA"/>
</dbReference>
<keyword evidence="6" id="KW-1185">Reference proteome</keyword>
<dbReference type="PANTHER" id="PTHR34535:SF3">
    <property type="entry name" value="HYDROGENASE MATURATION FACTOR HYPA"/>
    <property type="match status" value="1"/>
</dbReference>
<evidence type="ECO:0000256" key="3">
    <source>
        <dbReference type="ARBA" id="ARBA00022833"/>
    </source>
</evidence>
<keyword evidence="3 4" id="KW-0862">Zinc</keyword>
<name>A0A4R4FFP3_9FIRM</name>
<accession>A0A4R4FFP3</accession>
<gene>
    <name evidence="4" type="primary">hypA</name>
    <name evidence="5" type="ORF">E1963_06655</name>
</gene>
<keyword evidence="1 4" id="KW-0533">Nickel</keyword>
<feature type="binding site" evidence="4">
    <location>
        <position position="77"/>
    </location>
    <ligand>
        <name>Zn(2+)</name>
        <dbReference type="ChEBI" id="CHEBI:29105"/>
    </ligand>
</feature>
<dbReference type="GO" id="GO:0051604">
    <property type="term" value="P:protein maturation"/>
    <property type="evidence" value="ECO:0007669"/>
    <property type="project" value="InterPro"/>
</dbReference>
<dbReference type="RefSeq" id="WP_132276487.1">
    <property type="nucleotide sequence ID" value="NZ_JAOBST010000009.1"/>
</dbReference>
<dbReference type="Gene3D" id="3.30.2320.80">
    <property type="match status" value="1"/>
</dbReference>
<feature type="binding site" evidence="4">
    <location>
        <position position="93"/>
    </location>
    <ligand>
        <name>Zn(2+)</name>
        <dbReference type="ChEBI" id="CHEBI:29105"/>
    </ligand>
</feature>
<evidence type="ECO:0000256" key="1">
    <source>
        <dbReference type="ARBA" id="ARBA00022596"/>
    </source>
</evidence>
<feature type="binding site" evidence="4">
    <location>
        <position position="74"/>
    </location>
    <ligand>
        <name>Zn(2+)</name>
        <dbReference type="ChEBI" id="CHEBI:29105"/>
    </ligand>
</feature>
<feature type="binding site" evidence="4">
    <location>
        <position position="2"/>
    </location>
    <ligand>
        <name>Ni(2+)</name>
        <dbReference type="ChEBI" id="CHEBI:49786"/>
    </ligand>
</feature>
<proteinExistence type="inferred from homology"/>
<evidence type="ECO:0000256" key="4">
    <source>
        <dbReference type="HAMAP-Rule" id="MF_00213"/>
    </source>
</evidence>
<dbReference type="AlphaFoldDB" id="A0A4R4FFP3"/>
<dbReference type="Proteomes" id="UP000295710">
    <property type="component" value="Unassembled WGS sequence"/>
</dbReference>
<organism evidence="5 6">
    <name type="scientific">Extibacter muris</name>
    <dbReference type="NCBI Taxonomy" id="1796622"/>
    <lineage>
        <taxon>Bacteria</taxon>
        <taxon>Bacillati</taxon>
        <taxon>Bacillota</taxon>
        <taxon>Clostridia</taxon>
        <taxon>Lachnospirales</taxon>
        <taxon>Lachnospiraceae</taxon>
        <taxon>Extibacter</taxon>
    </lineage>
</organism>
<evidence type="ECO:0000313" key="5">
    <source>
        <dbReference type="EMBL" id="TDA22427.1"/>
    </source>
</evidence>
<feature type="binding site" evidence="4">
    <location>
        <position position="90"/>
    </location>
    <ligand>
        <name>Zn(2+)</name>
        <dbReference type="ChEBI" id="CHEBI:29105"/>
    </ligand>
</feature>
<comment type="similarity">
    <text evidence="4">Belongs to the HypA/HybF family.</text>
</comment>
<reference evidence="5 6" key="1">
    <citation type="journal article" date="2016" name="Nat. Microbiol.">
        <title>The Mouse Intestinal Bacterial Collection (miBC) provides host-specific insight into cultured diversity and functional potential of the gut microbiota.</title>
        <authorList>
            <person name="Lagkouvardos I."/>
            <person name="Pukall R."/>
            <person name="Abt B."/>
            <person name="Foesel B.U."/>
            <person name="Meier-Kolthoff J.P."/>
            <person name="Kumar N."/>
            <person name="Bresciani A."/>
            <person name="Martinez I."/>
            <person name="Just S."/>
            <person name="Ziegler C."/>
            <person name="Brugiroux S."/>
            <person name="Garzetti D."/>
            <person name="Wenning M."/>
            <person name="Bui T.P."/>
            <person name="Wang J."/>
            <person name="Hugenholtz F."/>
            <person name="Plugge C.M."/>
            <person name="Peterson D.A."/>
            <person name="Hornef M.W."/>
            <person name="Baines J.F."/>
            <person name="Smidt H."/>
            <person name="Walter J."/>
            <person name="Kristiansen K."/>
            <person name="Nielsen H.B."/>
            <person name="Haller D."/>
            <person name="Overmann J."/>
            <person name="Stecher B."/>
            <person name="Clavel T."/>
        </authorList>
    </citation>
    <scope>NUCLEOTIDE SEQUENCE [LARGE SCALE GENOMIC DNA]</scope>
    <source>
        <strain evidence="5 6">DSM 28560</strain>
    </source>
</reference>
<dbReference type="HAMAP" id="MF_00213">
    <property type="entry name" value="HypA_HybF"/>
    <property type="match status" value="1"/>
</dbReference>
<dbReference type="PANTHER" id="PTHR34535">
    <property type="entry name" value="HYDROGENASE MATURATION FACTOR HYPA"/>
    <property type="match status" value="1"/>
</dbReference>
<comment type="function">
    <text evidence="4">Involved in the maturation of [NiFe] hydrogenases. Required for nickel insertion into the metal center of the hydrogenase.</text>
</comment>